<dbReference type="Gene3D" id="2.40.50.100">
    <property type="match status" value="1"/>
</dbReference>
<gene>
    <name evidence="3" type="ORF">GCM10010915_09920</name>
</gene>
<dbReference type="PANTHER" id="PTHR45266">
    <property type="entry name" value="OXALOACETATE DECARBOXYLASE ALPHA CHAIN"/>
    <property type="match status" value="1"/>
</dbReference>
<dbReference type="CDD" id="cd06850">
    <property type="entry name" value="biotinyl_domain"/>
    <property type="match status" value="1"/>
</dbReference>
<dbReference type="InterPro" id="IPR000089">
    <property type="entry name" value="Biotin_lipoyl"/>
</dbReference>
<evidence type="ECO:0000256" key="1">
    <source>
        <dbReference type="ARBA" id="ARBA00023267"/>
    </source>
</evidence>
<dbReference type="AlphaFoldDB" id="A0A917DEG2"/>
<protein>
    <submittedName>
        <fullName evidence="3">Biotinylated protein TB7.3</fullName>
    </submittedName>
</protein>
<comment type="caution">
    <text evidence="3">The sequence shown here is derived from an EMBL/GenBank/DDBJ whole genome shotgun (WGS) entry which is preliminary data.</text>
</comment>
<dbReference type="RefSeq" id="WP_188711175.1">
    <property type="nucleotide sequence ID" value="NZ_BMHO01000001.1"/>
</dbReference>
<name>A0A917DEG2_9MICO</name>
<accession>A0A917DEG2</accession>
<proteinExistence type="predicted"/>
<reference evidence="3" key="2">
    <citation type="submission" date="2020-09" db="EMBL/GenBank/DDBJ databases">
        <authorList>
            <person name="Sun Q."/>
            <person name="Zhou Y."/>
        </authorList>
    </citation>
    <scope>NUCLEOTIDE SEQUENCE</scope>
    <source>
        <strain evidence="3">CGMCC 1.15152</strain>
    </source>
</reference>
<dbReference type="Pfam" id="PF00364">
    <property type="entry name" value="Biotin_lipoyl"/>
    <property type="match status" value="1"/>
</dbReference>
<sequence length="71" mass="7436">MIEVRSEMVASVWKITASIGEAVQPDSVVVVLESMKMEIPVLAGAAGTIDALHVSEGDSVDEDGLIATIRP</sequence>
<dbReference type="InterPro" id="IPR011053">
    <property type="entry name" value="Single_hybrid_motif"/>
</dbReference>
<keyword evidence="4" id="KW-1185">Reference proteome</keyword>
<organism evidence="3 4">
    <name type="scientific">Microbacterium faecale</name>
    <dbReference type="NCBI Taxonomy" id="1804630"/>
    <lineage>
        <taxon>Bacteria</taxon>
        <taxon>Bacillati</taxon>
        <taxon>Actinomycetota</taxon>
        <taxon>Actinomycetes</taxon>
        <taxon>Micrococcales</taxon>
        <taxon>Microbacteriaceae</taxon>
        <taxon>Microbacterium</taxon>
    </lineage>
</organism>
<dbReference type="SUPFAM" id="SSF51230">
    <property type="entry name" value="Single hybrid motif"/>
    <property type="match status" value="1"/>
</dbReference>
<evidence type="ECO:0000259" key="2">
    <source>
        <dbReference type="PROSITE" id="PS50968"/>
    </source>
</evidence>
<dbReference type="Proteomes" id="UP000633205">
    <property type="component" value="Unassembled WGS sequence"/>
</dbReference>
<evidence type="ECO:0000313" key="4">
    <source>
        <dbReference type="Proteomes" id="UP000633205"/>
    </source>
</evidence>
<dbReference type="EMBL" id="BMHO01000001">
    <property type="protein sequence ID" value="GGD31604.1"/>
    <property type="molecule type" value="Genomic_DNA"/>
</dbReference>
<dbReference type="InterPro" id="IPR050709">
    <property type="entry name" value="Biotin_Carboxyl_Carrier/Decarb"/>
</dbReference>
<dbReference type="PROSITE" id="PS50968">
    <property type="entry name" value="BIOTINYL_LIPOYL"/>
    <property type="match status" value="1"/>
</dbReference>
<keyword evidence="1" id="KW-0092">Biotin</keyword>
<dbReference type="PANTHER" id="PTHR45266:SF3">
    <property type="entry name" value="OXALOACETATE DECARBOXYLASE ALPHA CHAIN"/>
    <property type="match status" value="1"/>
</dbReference>
<dbReference type="NCBIfam" id="NF004547">
    <property type="entry name" value="PRK05889.1"/>
    <property type="match status" value="1"/>
</dbReference>
<feature type="domain" description="Lipoyl-binding" evidence="2">
    <location>
        <begin position="1"/>
        <end position="70"/>
    </location>
</feature>
<evidence type="ECO:0000313" key="3">
    <source>
        <dbReference type="EMBL" id="GGD31604.1"/>
    </source>
</evidence>
<reference evidence="3" key="1">
    <citation type="journal article" date="2014" name="Int. J. Syst. Evol. Microbiol.">
        <title>Complete genome sequence of Corynebacterium casei LMG S-19264T (=DSM 44701T), isolated from a smear-ripened cheese.</title>
        <authorList>
            <consortium name="US DOE Joint Genome Institute (JGI-PGF)"/>
            <person name="Walter F."/>
            <person name="Albersmeier A."/>
            <person name="Kalinowski J."/>
            <person name="Ruckert C."/>
        </authorList>
    </citation>
    <scope>NUCLEOTIDE SEQUENCE</scope>
    <source>
        <strain evidence="3">CGMCC 1.15152</strain>
    </source>
</reference>